<gene>
    <name evidence="2" type="ORF">CBR_g22360</name>
</gene>
<reference evidence="2 3" key="1">
    <citation type="journal article" date="2018" name="Cell">
        <title>The Chara Genome: Secondary Complexity and Implications for Plant Terrestrialization.</title>
        <authorList>
            <person name="Nishiyama T."/>
            <person name="Sakayama H."/>
            <person name="Vries J.D."/>
            <person name="Buschmann H."/>
            <person name="Saint-Marcoux D."/>
            <person name="Ullrich K.K."/>
            <person name="Haas F.B."/>
            <person name="Vanderstraeten L."/>
            <person name="Becker D."/>
            <person name="Lang D."/>
            <person name="Vosolsobe S."/>
            <person name="Rombauts S."/>
            <person name="Wilhelmsson P.K.I."/>
            <person name="Janitza P."/>
            <person name="Kern R."/>
            <person name="Heyl A."/>
            <person name="Rumpler F."/>
            <person name="Villalobos L.I.A.C."/>
            <person name="Clay J.M."/>
            <person name="Skokan R."/>
            <person name="Toyoda A."/>
            <person name="Suzuki Y."/>
            <person name="Kagoshima H."/>
            <person name="Schijlen E."/>
            <person name="Tajeshwar N."/>
            <person name="Catarino B."/>
            <person name="Hetherington A.J."/>
            <person name="Saltykova A."/>
            <person name="Bonnot C."/>
            <person name="Breuninger H."/>
            <person name="Symeonidi A."/>
            <person name="Radhakrishnan G.V."/>
            <person name="Van Nieuwerburgh F."/>
            <person name="Deforce D."/>
            <person name="Chang C."/>
            <person name="Karol K.G."/>
            <person name="Hedrich R."/>
            <person name="Ulvskov P."/>
            <person name="Glockner G."/>
            <person name="Delwiche C.F."/>
            <person name="Petrasek J."/>
            <person name="Van de Peer Y."/>
            <person name="Friml J."/>
            <person name="Beilby M."/>
            <person name="Dolan L."/>
            <person name="Kohara Y."/>
            <person name="Sugano S."/>
            <person name="Fujiyama A."/>
            <person name="Delaux P.-M."/>
            <person name="Quint M."/>
            <person name="TheiBen G."/>
            <person name="Hagemann M."/>
            <person name="Harholt J."/>
            <person name="Dunand C."/>
            <person name="Zachgo S."/>
            <person name="Langdale J."/>
            <person name="Maumus F."/>
            <person name="Straeten D.V.D."/>
            <person name="Gould S.B."/>
            <person name="Rensing S.A."/>
        </authorList>
    </citation>
    <scope>NUCLEOTIDE SEQUENCE [LARGE SCALE GENOMIC DNA]</scope>
    <source>
        <strain evidence="2 3">S276</strain>
    </source>
</reference>
<comment type="similarity">
    <text evidence="1">Belongs to the IST1 family.</text>
</comment>
<dbReference type="Gene3D" id="1.20.1260.60">
    <property type="entry name" value="Vacuolar protein sorting-associated protein Ist1"/>
    <property type="match status" value="1"/>
</dbReference>
<evidence type="ECO:0000313" key="3">
    <source>
        <dbReference type="Proteomes" id="UP000265515"/>
    </source>
</evidence>
<dbReference type="Gramene" id="GBG61563">
    <property type="protein sequence ID" value="GBG61563"/>
    <property type="gene ID" value="CBR_g22360"/>
</dbReference>
<keyword evidence="3" id="KW-1185">Reference proteome</keyword>
<evidence type="ECO:0000313" key="2">
    <source>
        <dbReference type="EMBL" id="GBG61563.1"/>
    </source>
</evidence>
<dbReference type="Proteomes" id="UP000265515">
    <property type="component" value="Unassembled WGS sequence"/>
</dbReference>
<sequence>MSCGRLFGDLRHVPKPLEEAGPAPRLSFFLPFVSRFNPQVCKTKLRSAMAHIPHVVQKRQRLMEQRRAEVVDALSNQAPELARTKLKVFLADEAFLEAIPLVQAMETPFVQYVDLLRNYRQCPPDLQQVVHTLTYAAVVCQSDIPEFTPFLQQMKYKYGKRFVSWIQYGNPGLQIENTVRAKLEMDVDKAMSFEEQEARLQQIAQEAGIAMSTTAVGGEGRRVSFCP</sequence>
<protein>
    <submittedName>
        <fullName evidence="2">Uncharacterized protein</fullName>
    </submittedName>
</protein>
<dbReference type="InterPro" id="IPR042277">
    <property type="entry name" value="IST1-like"/>
</dbReference>
<evidence type="ECO:0000256" key="1">
    <source>
        <dbReference type="ARBA" id="ARBA00005536"/>
    </source>
</evidence>
<proteinExistence type="inferred from homology"/>
<dbReference type="EMBL" id="BFEA01000021">
    <property type="protein sequence ID" value="GBG61563.1"/>
    <property type="molecule type" value="Genomic_DNA"/>
</dbReference>
<dbReference type="InterPro" id="IPR005061">
    <property type="entry name" value="Ist1"/>
</dbReference>
<dbReference type="Pfam" id="PF03398">
    <property type="entry name" value="Ist1"/>
    <property type="match status" value="1"/>
</dbReference>
<dbReference type="AlphaFoldDB" id="A0A388JUX9"/>
<comment type="caution">
    <text evidence="2">The sequence shown here is derived from an EMBL/GenBank/DDBJ whole genome shotgun (WGS) entry which is preliminary data.</text>
</comment>
<organism evidence="2 3">
    <name type="scientific">Chara braunii</name>
    <name type="common">Braun's stonewort</name>
    <dbReference type="NCBI Taxonomy" id="69332"/>
    <lineage>
        <taxon>Eukaryota</taxon>
        <taxon>Viridiplantae</taxon>
        <taxon>Streptophyta</taxon>
        <taxon>Charophyceae</taxon>
        <taxon>Charales</taxon>
        <taxon>Characeae</taxon>
        <taxon>Chara</taxon>
    </lineage>
</organism>
<dbReference type="STRING" id="69332.A0A388JUX9"/>
<accession>A0A388JUX9</accession>
<dbReference type="PANTHER" id="PTHR12161:SF5">
    <property type="entry name" value="IST1 HOMOLOG"/>
    <property type="match status" value="1"/>
</dbReference>
<dbReference type="PANTHER" id="PTHR12161">
    <property type="entry name" value="IST1 FAMILY MEMBER"/>
    <property type="match status" value="1"/>
</dbReference>
<name>A0A388JUX9_CHABU</name>
<dbReference type="GO" id="GO:0015031">
    <property type="term" value="P:protein transport"/>
    <property type="evidence" value="ECO:0007669"/>
    <property type="project" value="InterPro"/>
</dbReference>